<name>A0AAW2HBK4_9NEOP</name>
<accession>A0AAW2HBK4</accession>
<dbReference type="EMBL" id="JARGDH010000005">
    <property type="protein sequence ID" value="KAL0267155.1"/>
    <property type="molecule type" value="Genomic_DNA"/>
</dbReference>
<evidence type="ECO:0000259" key="10">
    <source>
        <dbReference type="PROSITE" id="PS51534"/>
    </source>
</evidence>
<evidence type="ECO:0000256" key="5">
    <source>
        <dbReference type="ARBA" id="ARBA00023136"/>
    </source>
</evidence>
<reference evidence="11" key="1">
    <citation type="journal article" date="2024" name="Gigascience">
        <title>Chromosome-level genome of the poultry shaft louse Menopon gallinae provides insight into the host-switching and adaptive evolution of parasitic lice.</title>
        <authorList>
            <person name="Xu Y."/>
            <person name="Ma L."/>
            <person name="Liu S."/>
            <person name="Liang Y."/>
            <person name="Liu Q."/>
            <person name="He Z."/>
            <person name="Tian L."/>
            <person name="Duan Y."/>
            <person name="Cai W."/>
            <person name="Li H."/>
            <person name="Song F."/>
        </authorList>
    </citation>
    <scope>NUCLEOTIDE SEQUENCE</scope>
    <source>
        <strain evidence="11">Cailab_2023a</strain>
    </source>
</reference>
<evidence type="ECO:0000256" key="6">
    <source>
        <dbReference type="ARBA" id="ARBA00023170"/>
    </source>
</evidence>
<dbReference type="InterPro" id="IPR013568">
    <property type="entry name" value="SEFIR_dom"/>
</dbReference>
<evidence type="ECO:0000256" key="9">
    <source>
        <dbReference type="SAM" id="SignalP"/>
    </source>
</evidence>
<keyword evidence="5 8" id="KW-0472">Membrane</keyword>
<keyword evidence="2 8" id="KW-0812">Transmembrane</keyword>
<evidence type="ECO:0000256" key="2">
    <source>
        <dbReference type="ARBA" id="ARBA00022692"/>
    </source>
</evidence>
<feature type="chain" id="PRO_5043632319" description="SEFIR domain-containing protein" evidence="9">
    <location>
        <begin position="24"/>
        <end position="617"/>
    </location>
</feature>
<dbReference type="PANTHER" id="PTHR15583">
    <property type="entry name" value="INTERLEUKIN-17 RECEPTOR"/>
    <property type="match status" value="1"/>
</dbReference>
<keyword evidence="6" id="KW-0675">Receptor</keyword>
<keyword evidence="3 9" id="KW-0732">Signal</keyword>
<evidence type="ECO:0000256" key="8">
    <source>
        <dbReference type="SAM" id="Phobius"/>
    </source>
</evidence>
<evidence type="ECO:0000256" key="4">
    <source>
        <dbReference type="ARBA" id="ARBA00022989"/>
    </source>
</evidence>
<organism evidence="11">
    <name type="scientific">Menopon gallinae</name>
    <name type="common">poultry shaft louse</name>
    <dbReference type="NCBI Taxonomy" id="328185"/>
    <lineage>
        <taxon>Eukaryota</taxon>
        <taxon>Metazoa</taxon>
        <taxon>Ecdysozoa</taxon>
        <taxon>Arthropoda</taxon>
        <taxon>Hexapoda</taxon>
        <taxon>Insecta</taxon>
        <taxon>Pterygota</taxon>
        <taxon>Neoptera</taxon>
        <taxon>Paraneoptera</taxon>
        <taxon>Psocodea</taxon>
        <taxon>Troctomorpha</taxon>
        <taxon>Phthiraptera</taxon>
        <taxon>Amblycera</taxon>
        <taxon>Menoponidae</taxon>
        <taxon>Menopon</taxon>
    </lineage>
</organism>
<evidence type="ECO:0000256" key="7">
    <source>
        <dbReference type="ARBA" id="ARBA00023180"/>
    </source>
</evidence>
<feature type="signal peptide" evidence="9">
    <location>
        <begin position="1"/>
        <end position="23"/>
    </location>
</feature>
<comment type="subcellular location">
    <subcellularLocation>
        <location evidence="1">Membrane</location>
        <topology evidence="1">Single-pass type I membrane protein</topology>
    </subcellularLocation>
</comment>
<keyword evidence="7" id="KW-0325">Glycoprotein</keyword>
<feature type="domain" description="SEFIR" evidence="10">
    <location>
        <begin position="413"/>
        <end position="565"/>
    </location>
</feature>
<feature type="transmembrane region" description="Helical" evidence="8">
    <location>
        <begin position="344"/>
        <end position="364"/>
    </location>
</feature>
<dbReference type="InterPro" id="IPR039465">
    <property type="entry name" value="IL-17_rcpt-like"/>
</dbReference>
<dbReference type="PANTHER" id="PTHR15583:SF7">
    <property type="entry name" value="INTERLEUKIN CYTOKINE RECEPTOR-RELATED PROTEIN 2"/>
    <property type="match status" value="1"/>
</dbReference>
<dbReference type="GO" id="GO:0030368">
    <property type="term" value="F:interleukin-17 receptor activity"/>
    <property type="evidence" value="ECO:0007669"/>
    <property type="project" value="InterPro"/>
</dbReference>
<comment type="caution">
    <text evidence="11">The sequence shown here is derived from an EMBL/GenBank/DDBJ whole genome shotgun (WGS) entry which is preliminary data.</text>
</comment>
<gene>
    <name evidence="11" type="ORF">PYX00_009504</name>
</gene>
<dbReference type="PROSITE" id="PS51534">
    <property type="entry name" value="SEFIR"/>
    <property type="match status" value="1"/>
</dbReference>
<dbReference type="GO" id="GO:0016020">
    <property type="term" value="C:membrane"/>
    <property type="evidence" value="ECO:0007669"/>
    <property type="project" value="UniProtKB-SubCell"/>
</dbReference>
<dbReference type="AlphaFoldDB" id="A0AAW2HBK4"/>
<evidence type="ECO:0000256" key="1">
    <source>
        <dbReference type="ARBA" id="ARBA00004479"/>
    </source>
</evidence>
<proteinExistence type="predicted"/>
<protein>
    <recommendedName>
        <fullName evidence="10">SEFIR domain-containing protein</fullName>
    </recommendedName>
</protein>
<keyword evidence="4 8" id="KW-1133">Transmembrane helix</keyword>
<evidence type="ECO:0000256" key="3">
    <source>
        <dbReference type="ARBA" id="ARBA00022729"/>
    </source>
</evidence>
<sequence>MGLEAYQQCVIILFFLTVQGTKLSQIMKCEIGESLINEDAVVECYHAKDVKERPPPDLNCMLVSCNQKIMWKMLDQNLGKIETNFYGLPSSCDFVYYEIDLEVYDGAEPVDESENCVVGSSLWKRHSKRSLKNENCSGCREGFTDCFKMYSVRFKYVYPGWYRLKVTPRVSDGSTRQSQLSHRFHVEDSVSKYIKKRLIDLNVNISLQYRDTARQLDVGIPLLVDAPPEVVGFEVKYSPNYIDLYEITRYGNGNESSIYCQLGEHLSQPVCHATSGLIDCKFYNMTEGDYKIVVRFRDDRCAMSTIWTESILDSQDPCRWDVRREYNAQPVPKETLIDSSHAEVLYSVVALAVLIFVLLVAFFLKRKRSVRRRLFDHTDSGSPRATLYNFNGQSSSSNRFNFGQLLTLTDRPKPEVLLIYTRESAPFMELMVCLRRVLDKICKCQVYDCFDPDMWNEISQDPEGWVHALIVERQAKVIIVASEVAAIRHRSLMGEYPELSYKSPHPFDNLFLYALKILRDGMDEDSYKNHFVVTFDGFTETKNVLEYFNPYARFVLPKHLSKLFEHLHDTDSTVHFDTSSRLEERYEVRQMRLKLEHLKNLKLLSQSDVQKEKLYDW</sequence>
<dbReference type="Gene3D" id="3.40.50.11530">
    <property type="match status" value="1"/>
</dbReference>
<dbReference type="Pfam" id="PF08357">
    <property type="entry name" value="SEFIR"/>
    <property type="match status" value="1"/>
</dbReference>
<evidence type="ECO:0000313" key="11">
    <source>
        <dbReference type="EMBL" id="KAL0267155.1"/>
    </source>
</evidence>